<accession>X1D111</accession>
<dbReference type="AlphaFoldDB" id="X1D111"/>
<feature type="non-terminal residue" evidence="1">
    <location>
        <position position="120"/>
    </location>
</feature>
<evidence type="ECO:0000313" key="1">
    <source>
        <dbReference type="EMBL" id="GAH13837.1"/>
    </source>
</evidence>
<organism evidence="1">
    <name type="scientific">marine sediment metagenome</name>
    <dbReference type="NCBI Taxonomy" id="412755"/>
    <lineage>
        <taxon>unclassified sequences</taxon>
        <taxon>metagenomes</taxon>
        <taxon>ecological metagenomes</taxon>
    </lineage>
</organism>
<evidence type="ECO:0008006" key="2">
    <source>
        <dbReference type="Google" id="ProtNLM"/>
    </source>
</evidence>
<dbReference type="SUPFAM" id="SSF56954">
    <property type="entry name" value="Outer membrane efflux proteins (OEP)"/>
    <property type="match status" value="1"/>
</dbReference>
<protein>
    <recommendedName>
        <fullName evidence="2">TolC family protein</fullName>
    </recommendedName>
</protein>
<name>X1D111_9ZZZZ</name>
<feature type="non-terminal residue" evidence="1">
    <location>
        <position position="1"/>
    </location>
</feature>
<dbReference type="Gene3D" id="1.20.1600.10">
    <property type="entry name" value="Outer membrane efflux proteins (OEP)"/>
    <property type="match status" value="1"/>
</dbReference>
<dbReference type="GO" id="GO:0015562">
    <property type="term" value="F:efflux transmembrane transporter activity"/>
    <property type="evidence" value="ECO:0007669"/>
    <property type="project" value="InterPro"/>
</dbReference>
<proteinExistence type="predicted"/>
<reference evidence="1" key="1">
    <citation type="journal article" date="2014" name="Front. Microbiol.">
        <title>High frequency of phylogenetically diverse reductive dehalogenase-homologous genes in deep subseafloor sedimentary metagenomes.</title>
        <authorList>
            <person name="Kawai M."/>
            <person name="Futagami T."/>
            <person name="Toyoda A."/>
            <person name="Takaki Y."/>
            <person name="Nishi S."/>
            <person name="Hori S."/>
            <person name="Arai W."/>
            <person name="Tsubouchi T."/>
            <person name="Morono Y."/>
            <person name="Uchiyama I."/>
            <person name="Ito T."/>
            <person name="Fujiyama A."/>
            <person name="Inagaki F."/>
            <person name="Takami H."/>
        </authorList>
    </citation>
    <scope>NUCLEOTIDE SEQUENCE</scope>
    <source>
        <strain evidence="1">Expedition CK06-06</strain>
    </source>
</reference>
<gene>
    <name evidence="1" type="ORF">S01H4_64805</name>
</gene>
<dbReference type="EMBL" id="BART01039428">
    <property type="protein sequence ID" value="GAH13837.1"/>
    <property type="molecule type" value="Genomic_DNA"/>
</dbReference>
<comment type="caution">
    <text evidence="1">The sequence shown here is derived from an EMBL/GenBank/DDBJ whole genome shotgun (WGS) entry which is preliminary data.</text>
</comment>
<sequence length="120" mass="14094">KKLEVTVNFYEILKQQRKIELNRLYLKQARQDLLVVEDKWENQLASDVDLLEAQMKVADAEEVVLQSQDELFQYSGEFKDLLGIDPEAQIEWIAESDYEPEPLELNLEEAVREALVNRLE</sequence>